<dbReference type="Proteomes" id="UP000830395">
    <property type="component" value="Chromosome 26"/>
</dbReference>
<evidence type="ECO:0000313" key="1">
    <source>
        <dbReference type="EMBL" id="MCJ8748318.1"/>
    </source>
</evidence>
<dbReference type="EMBL" id="CM041000">
    <property type="protein sequence ID" value="MCJ8748318.1"/>
    <property type="molecule type" value="Genomic_DNA"/>
</dbReference>
<organism evidence="1 2">
    <name type="scientific">Pangasius djambal</name>
    <dbReference type="NCBI Taxonomy" id="1691987"/>
    <lineage>
        <taxon>Eukaryota</taxon>
        <taxon>Metazoa</taxon>
        <taxon>Chordata</taxon>
        <taxon>Craniata</taxon>
        <taxon>Vertebrata</taxon>
        <taxon>Euteleostomi</taxon>
        <taxon>Actinopterygii</taxon>
        <taxon>Neopterygii</taxon>
        <taxon>Teleostei</taxon>
        <taxon>Ostariophysi</taxon>
        <taxon>Siluriformes</taxon>
        <taxon>Pangasiidae</taxon>
        <taxon>Pangasius</taxon>
    </lineage>
</organism>
<comment type="caution">
    <text evidence="1">The sequence shown here is derived from an EMBL/GenBank/DDBJ whole genome shotgun (WGS) entry which is preliminary data.</text>
</comment>
<evidence type="ECO:0000313" key="2">
    <source>
        <dbReference type="Proteomes" id="UP000830395"/>
    </source>
</evidence>
<protein>
    <submittedName>
        <fullName evidence="1">Uncharacterized protein</fullName>
    </submittedName>
</protein>
<name>A0ACC5ZJG4_9TELE</name>
<reference evidence="1" key="1">
    <citation type="submission" date="2020-02" db="EMBL/GenBank/DDBJ databases">
        <title>Genome sequencing of the panga catfish, Pangasius djambal.</title>
        <authorList>
            <person name="Wen M."/>
            <person name="Zahm M."/>
            <person name="Roques C."/>
            <person name="Cabau C."/>
            <person name="Klopp C."/>
            <person name="Donnadieu C."/>
            <person name="Jouanno E."/>
            <person name="Avarre J.-C."/>
            <person name="Campet M."/>
            <person name="Ha T."/>
            <person name="Dugue R."/>
            <person name="Lampietro C."/>
            <person name="Louis A."/>
            <person name="Herpin A."/>
            <person name="Echchiki A."/>
            <person name="Berthelot C."/>
            <person name="Parey E."/>
            <person name="Roest-Crollius H."/>
            <person name="Braasch I."/>
            <person name="Postlethwait J.H."/>
            <person name="Bobe J."/>
            <person name="Montfort J."/>
            <person name="Bouchez O."/>
            <person name="Begum T."/>
            <person name="Schartl M."/>
            <person name="Gustiano R."/>
            <person name="Guiguen Y."/>
        </authorList>
    </citation>
    <scope>NUCLEOTIDE SEQUENCE</scope>
    <source>
        <strain evidence="1">Pdj_M5554</strain>
    </source>
</reference>
<sequence>MLMEKYRDGQRELHCVFVDLEKAYDRVPREELWCCMRKSGVAEKYVRVVQDMYERSRTVVRCAVGQTEEFKVEVGLHQGSALSPFLFAMVMDQLSEEVRQESPYTKMFADDIVICSESREQVEENLERWRFALERRGMKVSRSETEYMCVNEREGSGTVRLQGEEVKKSCVKDTVSPVLFRLIFHQSDHQPSSSNSILNIDSKTTAHVEAVFEGVFRISHFYNWTDSMQMTLVASSDNNGNTNITTVTKTLPVQFSVDVDISPVRELSVTYLDFSLEDKGQKPITVVYRVSNLGLKDLPVAVSFQMPSQTNLHDLHNHIITVSQNVTACNIVPPEKHADCPFKRCANFMNVISAHVKIQ</sequence>
<gene>
    <name evidence="1" type="ORF">PDJAM_G00163480</name>
</gene>
<proteinExistence type="predicted"/>
<keyword evidence="2" id="KW-1185">Reference proteome</keyword>
<accession>A0ACC5ZJG4</accession>